<feature type="transmembrane region" description="Helical" evidence="1">
    <location>
        <begin position="294"/>
        <end position="316"/>
    </location>
</feature>
<evidence type="ECO:0000256" key="1">
    <source>
        <dbReference type="SAM" id="Phobius"/>
    </source>
</evidence>
<keyword evidence="1" id="KW-0812">Transmembrane</keyword>
<sequence>MTNIKNKITDLGSKIGTNIQEKLNINKDDEIFKIVNGRKYDRELLEVAAELTSKKEEITLEGSKQLFHKIKDYDDYTQVEKQTVAYIRKTYKFTPEANNWLRTEIRRWASGKTRSDTTSDPTSSKLQKEQPLSFVFSNLKEAYRWDNLNNLNEKPKTAAQWAGILLSIVFVLGILSGIAYGVKWNNQETQWSSEGLSSVHGTIIDVNGNSLEGVKIEADDKKTYTNAQGKYFLYDLIGDQVEIKFTMEGYGDLNVWINIRSEGTNILEVELEEGGINKSEDKRKNVAEPWPPNYALSPIFIVASIIALMGSSAALLQQNFRMAVIGCLCGVISYGFLIGSILSVIALSLLLIDREKFDRA</sequence>
<dbReference type="InterPro" id="IPR008969">
    <property type="entry name" value="CarboxyPept-like_regulatory"/>
</dbReference>
<gene>
    <name evidence="3" type="ORF">BET99_01220</name>
    <name evidence="2" type="ORF">BET99_05810</name>
</gene>
<evidence type="ECO:0008006" key="5">
    <source>
        <dbReference type="Google" id="ProtNLM"/>
    </source>
</evidence>
<evidence type="ECO:0000313" key="2">
    <source>
        <dbReference type="EMBL" id="OIR21764.1"/>
    </source>
</evidence>
<keyword evidence="1" id="KW-1133">Transmembrane helix</keyword>
<organism evidence="2 4">
    <name type="scientific">Marine Group III euryarchaeote CG-Epi2</name>
    <dbReference type="NCBI Taxonomy" id="1888996"/>
    <lineage>
        <taxon>Archaea</taxon>
        <taxon>Methanobacteriati</taxon>
        <taxon>Thermoplasmatota</taxon>
        <taxon>Thermoplasmata</taxon>
        <taxon>Candidatus Thermoprofundales</taxon>
    </lineage>
</organism>
<accession>A0A1J5U706</accession>
<dbReference type="AlphaFoldDB" id="A0A1J5U706"/>
<proteinExistence type="predicted"/>
<name>A0A1J5U706_9ARCH</name>
<comment type="caution">
    <text evidence="2">The sequence shown here is derived from an EMBL/GenBank/DDBJ whole genome shotgun (WGS) entry which is preliminary data.</text>
</comment>
<dbReference type="Proteomes" id="UP000183615">
    <property type="component" value="Unassembled WGS sequence"/>
</dbReference>
<dbReference type="EMBL" id="MIYZ01000036">
    <property type="protein sequence ID" value="OIR21764.1"/>
    <property type="molecule type" value="Genomic_DNA"/>
</dbReference>
<dbReference type="EMBL" id="MIYZ01000023">
    <property type="protein sequence ID" value="OIR22137.1"/>
    <property type="molecule type" value="Genomic_DNA"/>
</dbReference>
<dbReference type="Gene3D" id="2.60.40.1120">
    <property type="entry name" value="Carboxypeptidase-like, regulatory domain"/>
    <property type="match status" value="1"/>
</dbReference>
<keyword evidence="1" id="KW-0472">Membrane</keyword>
<feature type="transmembrane region" description="Helical" evidence="1">
    <location>
        <begin position="322"/>
        <end position="352"/>
    </location>
</feature>
<dbReference type="SUPFAM" id="SSF49464">
    <property type="entry name" value="Carboxypeptidase regulatory domain-like"/>
    <property type="match status" value="1"/>
</dbReference>
<evidence type="ECO:0000313" key="3">
    <source>
        <dbReference type="EMBL" id="OIR22137.1"/>
    </source>
</evidence>
<protein>
    <recommendedName>
        <fullName evidence="5">Carboxypeptidase regulatory-like domain-containing protein</fullName>
    </recommendedName>
</protein>
<feature type="transmembrane region" description="Helical" evidence="1">
    <location>
        <begin position="161"/>
        <end position="182"/>
    </location>
</feature>
<reference evidence="2 4" key="1">
    <citation type="submission" date="2016-08" db="EMBL/GenBank/DDBJ databases">
        <title>New Insights into Marine Group III Euryarchaeota, from dark to light.</title>
        <authorList>
            <person name="Haro-Moreno J.M."/>
            <person name="Rodriguez-Valera F."/>
            <person name="Lopez-Garcia P."/>
            <person name="Moreira D."/>
            <person name="Martin-Cuadrado A.B."/>
        </authorList>
    </citation>
    <scope>NUCLEOTIDE SEQUENCE [LARGE SCALE GENOMIC DNA]</scope>
    <source>
        <strain evidence="2">CG-Epi2</strain>
    </source>
</reference>
<evidence type="ECO:0000313" key="4">
    <source>
        <dbReference type="Proteomes" id="UP000183615"/>
    </source>
</evidence>